<dbReference type="PROSITE" id="PS50858">
    <property type="entry name" value="BSD"/>
    <property type="match status" value="1"/>
</dbReference>
<dbReference type="OrthoDB" id="47923at2759"/>
<dbReference type="InterPro" id="IPR035925">
    <property type="entry name" value="BSD_dom_sf"/>
</dbReference>
<evidence type="ECO:0000259" key="2">
    <source>
        <dbReference type="PROSITE" id="PS50858"/>
    </source>
</evidence>
<proteinExistence type="predicted"/>
<dbReference type="EMBL" id="CACTIH010005820">
    <property type="protein sequence ID" value="CAA3002229.1"/>
    <property type="molecule type" value="Genomic_DNA"/>
</dbReference>
<dbReference type="Gramene" id="OE9A077349T1">
    <property type="protein sequence ID" value="OE9A077349C1"/>
    <property type="gene ID" value="OE9A077349"/>
</dbReference>
<comment type="caution">
    <text evidence="3">The sequence shown here is derived from an EMBL/GenBank/DDBJ whole genome shotgun (WGS) entry which is preliminary data.</text>
</comment>
<sequence length="185" mass="21341">MDVYSWVRRSVSKLKNTSLPSINSHNSQVLIKEEEELQLYGITDQLIEFVKSFSIETFNNFTLPDDGADGGGSDGSIRKDLSDWQEKHAMLVLSKVKELSQLRFRLCPRYLKEREFWRIYFSLARSYIIEYELRAVRLEKLKNLSTEKGTVSNTSAYEVEMSEAKHSTSAEPATYIERNLDGPQS</sequence>
<evidence type="ECO:0000313" key="4">
    <source>
        <dbReference type="Proteomes" id="UP000594638"/>
    </source>
</evidence>
<name>A0A8S0TFM2_OLEEU</name>
<reference evidence="3 4" key="1">
    <citation type="submission" date="2019-12" db="EMBL/GenBank/DDBJ databases">
        <authorList>
            <person name="Alioto T."/>
            <person name="Alioto T."/>
            <person name="Gomez Garrido J."/>
        </authorList>
    </citation>
    <scope>NUCLEOTIDE SEQUENCE [LARGE SCALE GENOMIC DNA]</scope>
</reference>
<dbReference type="AlphaFoldDB" id="A0A8S0TFM2"/>
<dbReference type="Gene3D" id="1.10.3970.10">
    <property type="entry name" value="BSD domain"/>
    <property type="match status" value="1"/>
</dbReference>
<keyword evidence="4" id="KW-1185">Reference proteome</keyword>
<accession>A0A8S0TFM2</accession>
<dbReference type="SMART" id="SM00751">
    <property type="entry name" value="BSD"/>
    <property type="match status" value="1"/>
</dbReference>
<evidence type="ECO:0000313" key="3">
    <source>
        <dbReference type="EMBL" id="CAA3002229.1"/>
    </source>
</evidence>
<protein>
    <recommendedName>
        <fullName evidence="2">BSD domain-containing protein</fullName>
    </recommendedName>
</protein>
<dbReference type="PANTHER" id="PTHR31923:SF3">
    <property type="entry name" value="BSD DOMAIN-CONTAINING PROTEIN"/>
    <property type="match status" value="1"/>
</dbReference>
<feature type="domain" description="BSD" evidence="2">
    <location>
        <begin position="83"/>
        <end position="128"/>
    </location>
</feature>
<dbReference type="Proteomes" id="UP000594638">
    <property type="component" value="Unassembled WGS sequence"/>
</dbReference>
<dbReference type="PANTHER" id="PTHR31923">
    <property type="entry name" value="BSD DOMAIN-CONTAINING PROTEIN"/>
    <property type="match status" value="1"/>
</dbReference>
<gene>
    <name evidence="3" type="ORF">OLEA9_A077349</name>
</gene>
<dbReference type="SUPFAM" id="SSF140383">
    <property type="entry name" value="BSD domain-like"/>
    <property type="match status" value="1"/>
</dbReference>
<dbReference type="InterPro" id="IPR005607">
    <property type="entry name" value="BSD_dom"/>
</dbReference>
<organism evidence="3 4">
    <name type="scientific">Olea europaea subsp. europaea</name>
    <dbReference type="NCBI Taxonomy" id="158383"/>
    <lineage>
        <taxon>Eukaryota</taxon>
        <taxon>Viridiplantae</taxon>
        <taxon>Streptophyta</taxon>
        <taxon>Embryophyta</taxon>
        <taxon>Tracheophyta</taxon>
        <taxon>Spermatophyta</taxon>
        <taxon>Magnoliopsida</taxon>
        <taxon>eudicotyledons</taxon>
        <taxon>Gunneridae</taxon>
        <taxon>Pentapetalae</taxon>
        <taxon>asterids</taxon>
        <taxon>lamiids</taxon>
        <taxon>Lamiales</taxon>
        <taxon>Oleaceae</taxon>
        <taxon>Oleeae</taxon>
        <taxon>Olea</taxon>
    </lineage>
</organism>
<feature type="region of interest" description="Disordered" evidence="1">
    <location>
        <begin position="160"/>
        <end position="185"/>
    </location>
</feature>
<evidence type="ECO:0000256" key="1">
    <source>
        <dbReference type="SAM" id="MobiDB-lite"/>
    </source>
</evidence>
<dbReference type="Pfam" id="PF03909">
    <property type="entry name" value="BSD"/>
    <property type="match status" value="1"/>
</dbReference>